<dbReference type="Pfam" id="PF01636">
    <property type="entry name" value="APH"/>
    <property type="match status" value="1"/>
</dbReference>
<dbReference type="Gene3D" id="3.90.1200.10">
    <property type="match status" value="1"/>
</dbReference>
<evidence type="ECO:0000259" key="1">
    <source>
        <dbReference type="Pfam" id="PF01636"/>
    </source>
</evidence>
<proteinExistence type="predicted"/>
<dbReference type="PANTHER" id="PTHR21310:SF15">
    <property type="entry name" value="AMINOGLYCOSIDE PHOSPHOTRANSFERASE DOMAIN-CONTAINING PROTEIN"/>
    <property type="match status" value="1"/>
</dbReference>
<comment type="caution">
    <text evidence="2">The sequence shown here is derived from an EMBL/GenBank/DDBJ whole genome shotgun (WGS) entry which is preliminary data.</text>
</comment>
<dbReference type="InterPro" id="IPR002575">
    <property type="entry name" value="Aminoglycoside_PTrfase"/>
</dbReference>
<sequence>MIGTRGKSGVITDIGSTTIRHVMSTPRWERAAKLDPSALTARVVAATGIPFEYVGPCAGGEVGAGYVRWPDGHDAVLTWAPGVPGARVEQIGGMLDTARAHGLPVPAYELVVELPGAVALVQQRLPGTVPDRLDEPLVDAMLRVHEGFGGLLAGRDDLPALRLYLREPGPGFCLHEPLAGYDRRTARLLHWVREVGVTVPDVVAGDDLVHGDFHYGNVLVAPDGSVGGVIDWDGACRGDQRFDLVTLRFAVPGGRPDLAARLDAELDARLTPDELRPYWASMALRQVDWAIRHYGDELVTYNLAIAETRLAG</sequence>
<organism evidence="2 3">
    <name type="scientific">Actinocatenispora rupis</name>
    <dbReference type="NCBI Taxonomy" id="519421"/>
    <lineage>
        <taxon>Bacteria</taxon>
        <taxon>Bacillati</taxon>
        <taxon>Actinomycetota</taxon>
        <taxon>Actinomycetes</taxon>
        <taxon>Micromonosporales</taxon>
        <taxon>Micromonosporaceae</taxon>
        <taxon>Actinocatenispora</taxon>
    </lineage>
</organism>
<dbReference type="InterPro" id="IPR051678">
    <property type="entry name" value="AGP_Transferase"/>
</dbReference>
<name>A0A8J3NED3_9ACTN</name>
<dbReference type="SUPFAM" id="SSF56112">
    <property type="entry name" value="Protein kinase-like (PK-like)"/>
    <property type="match status" value="1"/>
</dbReference>
<dbReference type="EMBL" id="BOMB01000049">
    <property type="protein sequence ID" value="GID15906.1"/>
    <property type="molecule type" value="Genomic_DNA"/>
</dbReference>
<dbReference type="InterPro" id="IPR011009">
    <property type="entry name" value="Kinase-like_dom_sf"/>
</dbReference>
<accession>A0A8J3NED3</accession>
<protein>
    <recommendedName>
        <fullName evidence="1">Aminoglycoside phosphotransferase domain-containing protein</fullName>
    </recommendedName>
</protein>
<dbReference type="Proteomes" id="UP000612808">
    <property type="component" value="Unassembled WGS sequence"/>
</dbReference>
<reference evidence="2" key="1">
    <citation type="submission" date="2021-01" db="EMBL/GenBank/DDBJ databases">
        <title>Whole genome shotgun sequence of Actinocatenispora rupis NBRC 107355.</title>
        <authorList>
            <person name="Komaki H."/>
            <person name="Tamura T."/>
        </authorList>
    </citation>
    <scope>NUCLEOTIDE SEQUENCE</scope>
    <source>
        <strain evidence="2">NBRC 107355</strain>
    </source>
</reference>
<gene>
    <name evidence="2" type="ORF">Aru02nite_67950</name>
</gene>
<dbReference type="PANTHER" id="PTHR21310">
    <property type="entry name" value="AMINOGLYCOSIDE PHOSPHOTRANSFERASE-RELATED-RELATED"/>
    <property type="match status" value="1"/>
</dbReference>
<evidence type="ECO:0000313" key="2">
    <source>
        <dbReference type="EMBL" id="GID15906.1"/>
    </source>
</evidence>
<evidence type="ECO:0000313" key="3">
    <source>
        <dbReference type="Proteomes" id="UP000612808"/>
    </source>
</evidence>
<keyword evidence="3" id="KW-1185">Reference proteome</keyword>
<feature type="domain" description="Aminoglycoside phosphotransferase" evidence="1">
    <location>
        <begin position="67"/>
        <end position="277"/>
    </location>
</feature>
<dbReference type="AlphaFoldDB" id="A0A8J3NED3"/>